<accession>X1KEN7</accession>
<name>X1KEN7_9ZZZZ</name>
<reference evidence="1" key="1">
    <citation type="journal article" date="2014" name="Front. Microbiol.">
        <title>High frequency of phylogenetically diverse reductive dehalogenase-homologous genes in deep subseafloor sedimentary metagenomes.</title>
        <authorList>
            <person name="Kawai M."/>
            <person name="Futagami T."/>
            <person name="Toyoda A."/>
            <person name="Takaki Y."/>
            <person name="Nishi S."/>
            <person name="Hori S."/>
            <person name="Arai W."/>
            <person name="Tsubouchi T."/>
            <person name="Morono Y."/>
            <person name="Uchiyama I."/>
            <person name="Ito T."/>
            <person name="Fujiyama A."/>
            <person name="Inagaki F."/>
            <person name="Takami H."/>
        </authorList>
    </citation>
    <scope>NUCLEOTIDE SEQUENCE</scope>
    <source>
        <strain evidence="1">Expedition CK06-06</strain>
    </source>
</reference>
<evidence type="ECO:0000313" key="1">
    <source>
        <dbReference type="EMBL" id="GAI05487.1"/>
    </source>
</evidence>
<protein>
    <submittedName>
        <fullName evidence="1">Uncharacterized protein</fullName>
    </submittedName>
</protein>
<gene>
    <name evidence="1" type="ORF">S06H3_12094</name>
</gene>
<sequence length="51" mass="5858">MYCKWLNDEKDKQLKCWQTGSSLRKSECAPCLLARLVQAVTSLQARKKATK</sequence>
<proteinExistence type="predicted"/>
<comment type="caution">
    <text evidence="1">The sequence shown here is derived from an EMBL/GenBank/DDBJ whole genome shotgun (WGS) entry which is preliminary data.</text>
</comment>
<organism evidence="1">
    <name type="scientific">marine sediment metagenome</name>
    <dbReference type="NCBI Taxonomy" id="412755"/>
    <lineage>
        <taxon>unclassified sequences</taxon>
        <taxon>metagenomes</taxon>
        <taxon>ecological metagenomes</taxon>
    </lineage>
</organism>
<dbReference type="EMBL" id="BARV01005939">
    <property type="protein sequence ID" value="GAI05487.1"/>
    <property type="molecule type" value="Genomic_DNA"/>
</dbReference>
<dbReference type="AlphaFoldDB" id="X1KEN7"/>